<dbReference type="EMBL" id="SGWW01000002">
    <property type="protein sequence ID" value="RZS57618.1"/>
    <property type="molecule type" value="Genomic_DNA"/>
</dbReference>
<dbReference type="InterPro" id="IPR012349">
    <property type="entry name" value="Split_barrel_FMN-bd"/>
</dbReference>
<evidence type="ECO:0000313" key="1">
    <source>
        <dbReference type="EMBL" id="RZS57618.1"/>
    </source>
</evidence>
<proteinExistence type="predicted"/>
<dbReference type="Proteomes" id="UP000293519">
    <property type="component" value="Unassembled WGS sequence"/>
</dbReference>
<dbReference type="AlphaFoldDB" id="A0A4Q7LUI3"/>
<keyword evidence="2" id="KW-1185">Reference proteome</keyword>
<sequence>MDIGSGAVTVMTADDCWARLTATSLGRIAVSAAGQIDIFPVNYVVDEHHTLLFRTAPGTKLLELAINDRVAFEVDDHDADAAWSIVVKGRAERVEKQGEIDRAEQLGLAPWIPTLKYRWVRIHADEITGRQFDRQPEPERF</sequence>
<dbReference type="Pfam" id="PF12900">
    <property type="entry name" value="Pyridox_ox_2"/>
    <property type="match status" value="1"/>
</dbReference>
<gene>
    <name evidence="1" type="ORF">EV141_1332</name>
</gene>
<dbReference type="InterPro" id="IPR024747">
    <property type="entry name" value="Pyridox_Oxase-rel"/>
</dbReference>
<dbReference type="SUPFAM" id="SSF50475">
    <property type="entry name" value="FMN-binding split barrel"/>
    <property type="match status" value="1"/>
</dbReference>
<evidence type="ECO:0000313" key="2">
    <source>
        <dbReference type="Proteomes" id="UP000293519"/>
    </source>
</evidence>
<comment type="caution">
    <text evidence="1">The sequence shown here is derived from an EMBL/GenBank/DDBJ whole genome shotgun (WGS) entry which is preliminary data.</text>
</comment>
<reference evidence="1 2" key="1">
    <citation type="journal article" date="2015" name="Stand. Genomic Sci.">
        <title>Genomic Encyclopedia of Bacterial and Archaeal Type Strains, Phase III: the genomes of soil and plant-associated and newly described type strains.</title>
        <authorList>
            <person name="Whitman W.B."/>
            <person name="Woyke T."/>
            <person name="Klenk H.P."/>
            <person name="Zhou Y."/>
            <person name="Lilburn T.G."/>
            <person name="Beck B.J."/>
            <person name="De Vos P."/>
            <person name="Vandamme P."/>
            <person name="Eisen J.A."/>
            <person name="Garrity G."/>
            <person name="Hugenholtz P."/>
            <person name="Kyrpides N.C."/>
        </authorList>
    </citation>
    <scope>NUCLEOTIDE SEQUENCE [LARGE SCALE GENOMIC DNA]</scope>
    <source>
        <strain evidence="1 2">CV2</strain>
    </source>
</reference>
<protein>
    <submittedName>
        <fullName evidence="1">Nitroimidazol reductase NimA-like FMN-containing flavoprotein (Pyridoxamine 5'-phosphate oxidase superfamily)</fullName>
    </submittedName>
</protein>
<organism evidence="1 2">
    <name type="scientific">Microcella putealis</name>
    <dbReference type="NCBI Taxonomy" id="337005"/>
    <lineage>
        <taxon>Bacteria</taxon>
        <taxon>Bacillati</taxon>
        <taxon>Actinomycetota</taxon>
        <taxon>Actinomycetes</taxon>
        <taxon>Micrococcales</taxon>
        <taxon>Microbacteriaceae</taxon>
        <taxon>Microcella</taxon>
    </lineage>
</organism>
<name>A0A4Q7LUI3_9MICO</name>
<dbReference type="Gene3D" id="2.30.110.10">
    <property type="entry name" value="Electron Transport, Fmn-binding Protein, Chain A"/>
    <property type="match status" value="1"/>
</dbReference>
<accession>A0A4Q7LUI3</accession>
<dbReference type="RefSeq" id="WP_185740125.1">
    <property type="nucleotide sequence ID" value="NZ_SGWW01000002.1"/>
</dbReference>